<organism evidence="2 3">
    <name type="scientific">Nicotiana tabacum</name>
    <name type="common">Common tobacco</name>
    <dbReference type="NCBI Taxonomy" id="4097"/>
    <lineage>
        <taxon>Eukaryota</taxon>
        <taxon>Viridiplantae</taxon>
        <taxon>Streptophyta</taxon>
        <taxon>Embryophyta</taxon>
        <taxon>Tracheophyta</taxon>
        <taxon>Spermatophyta</taxon>
        <taxon>Magnoliopsida</taxon>
        <taxon>eudicotyledons</taxon>
        <taxon>Gunneridae</taxon>
        <taxon>Pentapetalae</taxon>
        <taxon>asterids</taxon>
        <taxon>lamiids</taxon>
        <taxon>Solanales</taxon>
        <taxon>Solanaceae</taxon>
        <taxon>Nicotianoideae</taxon>
        <taxon>Nicotianeae</taxon>
        <taxon>Nicotiana</taxon>
    </lineage>
</organism>
<gene>
    <name evidence="3" type="primary">LOC107762547</name>
</gene>
<dbReference type="PROSITE" id="PS50994">
    <property type="entry name" value="INTEGRASE"/>
    <property type="match status" value="1"/>
</dbReference>
<reference evidence="3" key="2">
    <citation type="submission" date="2025-08" db="UniProtKB">
        <authorList>
            <consortium name="RefSeq"/>
        </authorList>
    </citation>
    <scope>IDENTIFICATION</scope>
</reference>
<dbReference type="Pfam" id="PF00665">
    <property type="entry name" value="rve"/>
    <property type="match status" value="1"/>
</dbReference>
<evidence type="ECO:0000259" key="1">
    <source>
        <dbReference type="PROSITE" id="PS50994"/>
    </source>
</evidence>
<keyword evidence="2" id="KW-1185">Reference proteome</keyword>
<dbReference type="InterPro" id="IPR029472">
    <property type="entry name" value="Copia-like_N"/>
</dbReference>
<dbReference type="GO" id="GO:0015074">
    <property type="term" value="P:DNA integration"/>
    <property type="evidence" value="ECO:0007669"/>
    <property type="project" value="InterPro"/>
</dbReference>
<evidence type="ECO:0000313" key="2">
    <source>
        <dbReference type="Proteomes" id="UP000790787"/>
    </source>
</evidence>
<dbReference type="InterPro" id="IPR001584">
    <property type="entry name" value="Integrase_cat-core"/>
</dbReference>
<dbReference type="STRING" id="4097.A0A1S3X924"/>
<dbReference type="Proteomes" id="UP000790787">
    <property type="component" value="Chromosome 9"/>
</dbReference>
<accession>A0A1S3X924</accession>
<dbReference type="RefSeq" id="XP_016436401.1">
    <property type="nucleotide sequence ID" value="XM_016580915.1"/>
</dbReference>
<dbReference type="Pfam" id="PF14244">
    <property type="entry name" value="Retrotran_gag_3"/>
    <property type="match status" value="1"/>
</dbReference>
<dbReference type="OrthoDB" id="1286631at2759"/>
<sequence>MAIDNEEIDASAVTVGGGHILIDQHHPLFLQPCDTPGSSLISVNLIEPENYTLWSSTMRVSLLRKSKLGFVDGRYLKEKFDITLHELWEKCNAIVLSWIMNSVSAELLNGMVYASSAHNLWMDLKERFDKVNGSRVLYLHKQIATLTQGISSVSTYFSKLKELWAEFDALIPCPGCGNEESKKKNIGIPNNNTCLFSGKGHNNSRSSTGGNNYSGGQVYAGGNNYRQKRNSLYCDYCNFKGHTRENCYKLNEYPFDFKTKKKFGSGNAELFSGLVKGIGREDGGLYVFYSGDVNTTGLQVPSTIPKFVVPKTPPTINMITNHRIIDVALWHKRLGHTPKKTLRSIAVFQNCACKNTTKSCTVCPLAKQTRFHFPLSTTNTNVCFHTLHGDMWRPYRVPTYDGKKYFLTLVDDYSRYCWIFLLPTKAEVIVALRSFLLMIQNVFSASVKIFRSDNGSEFLNSQVAELLRSKRIIHQISCIYTPHQNGVVERRHKYILDVARSLRFQTAVPL</sequence>
<reference evidence="2" key="1">
    <citation type="journal article" date="2014" name="Nat. Commun.">
        <title>The tobacco genome sequence and its comparison with those of tomato and potato.</title>
        <authorList>
            <person name="Sierro N."/>
            <person name="Battey J.N."/>
            <person name="Ouadi S."/>
            <person name="Bakaher N."/>
            <person name="Bovet L."/>
            <person name="Willig A."/>
            <person name="Goepfert S."/>
            <person name="Peitsch M.C."/>
            <person name="Ivanov N.V."/>
        </authorList>
    </citation>
    <scope>NUCLEOTIDE SEQUENCE [LARGE SCALE GENOMIC DNA]</scope>
</reference>
<dbReference type="InterPro" id="IPR036397">
    <property type="entry name" value="RNaseH_sf"/>
</dbReference>
<dbReference type="InterPro" id="IPR012337">
    <property type="entry name" value="RNaseH-like_sf"/>
</dbReference>
<proteinExistence type="predicted"/>
<dbReference type="GO" id="GO:0003676">
    <property type="term" value="F:nucleic acid binding"/>
    <property type="evidence" value="ECO:0007669"/>
    <property type="project" value="InterPro"/>
</dbReference>
<dbReference type="PANTHER" id="PTHR37610:SF85">
    <property type="entry name" value="REVERSE TRANSCRIPTASE DOMAIN-CONTAINING PROTEIN"/>
    <property type="match status" value="1"/>
</dbReference>
<dbReference type="Gene3D" id="3.30.420.10">
    <property type="entry name" value="Ribonuclease H-like superfamily/Ribonuclease H"/>
    <property type="match status" value="1"/>
</dbReference>
<dbReference type="KEGG" id="nta:107762547"/>
<dbReference type="AlphaFoldDB" id="A0A1S3X924"/>
<name>A0A1S3X924_TOBAC</name>
<dbReference type="PANTHER" id="PTHR37610">
    <property type="entry name" value="CCHC-TYPE DOMAIN-CONTAINING PROTEIN"/>
    <property type="match status" value="1"/>
</dbReference>
<evidence type="ECO:0000313" key="3">
    <source>
        <dbReference type="RefSeq" id="XP_016436401.1"/>
    </source>
</evidence>
<protein>
    <recommendedName>
        <fullName evidence="1">Integrase catalytic domain-containing protein</fullName>
    </recommendedName>
</protein>
<dbReference type="GeneID" id="107762547"/>
<dbReference type="SUPFAM" id="SSF53098">
    <property type="entry name" value="Ribonuclease H-like"/>
    <property type="match status" value="1"/>
</dbReference>
<dbReference type="PaxDb" id="4097-A0A1S3X924"/>